<reference evidence="3 4" key="1">
    <citation type="submission" date="2017-05" db="EMBL/GenBank/DDBJ databases">
        <title>Vagococcus spp. assemblies.</title>
        <authorList>
            <person name="Gulvik C.A."/>
        </authorList>
    </citation>
    <scope>NUCLEOTIDE SEQUENCE [LARGE SCALE GENOMIC DNA]</scope>
    <source>
        <strain evidence="3 4">LMG 24798</strain>
    </source>
</reference>
<name>A0A430AVT1_9ENTE</name>
<dbReference type="InterPro" id="IPR000120">
    <property type="entry name" value="Amidase"/>
</dbReference>
<dbReference type="PANTHER" id="PTHR11895">
    <property type="entry name" value="TRANSAMIDASE"/>
    <property type="match status" value="1"/>
</dbReference>
<dbReference type="EMBL" id="NGKC01000006">
    <property type="protein sequence ID" value="RSU12159.1"/>
    <property type="molecule type" value="Genomic_DNA"/>
</dbReference>
<dbReference type="NCBIfam" id="NF005099">
    <property type="entry name" value="PRK06529.1"/>
    <property type="match status" value="1"/>
</dbReference>
<evidence type="ECO:0000313" key="4">
    <source>
        <dbReference type="Proteomes" id="UP000286773"/>
    </source>
</evidence>
<dbReference type="Proteomes" id="UP000286773">
    <property type="component" value="Unassembled WGS sequence"/>
</dbReference>
<comment type="similarity">
    <text evidence="1">Belongs to the amidase family.</text>
</comment>
<dbReference type="PANTHER" id="PTHR11895:SF7">
    <property type="entry name" value="GLUTAMYL-TRNA(GLN) AMIDOTRANSFERASE SUBUNIT A, MITOCHONDRIAL"/>
    <property type="match status" value="1"/>
</dbReference>
<dbReference type="InterPro" id="IPR036928">
    <property type="entry name" value="AS_sf"/>
</dbReference>
<gene>
    <name evidence="3" type="ORF">CBF27_06975</name>
</gene>
<dbReference type="InterPro" id="IPR023631">
    <property type="entry name" value="Amidase_dom"/>
</dbReference>
<dbReference type="GO" id="GO:0003824">
    <property type="term" value="F:catalytic activity"/>
    <property type="evidence" value="ECO:0007669"/>
    <property type="project" value="InterPro"/>
</dbReference>
<dbReference type="SUPFAM" id="SSF75304">
    <property type="entry name" value="Amidase signature (AS) enzymes"/>
    <property type="match status" value="1"/>
</dbReference>
<evidence type="ECO:0000259" key="2">
    <source>
        <dbReference type="Pfam" id="PF01425"/>
    </source>
</evidence>
<comment type="caution">
    <text evidence="3">The sequence shown here is derived from an EMBL/GenBank/DDBJ whole genome shotgun (WGS) entry which is preliminary data.</text>
</comment>
<accession>A0A430AVT1</accession>
<dbReference type="AlphaFoldDB" id="A0A430AVT1"/>
<evidence type="ECO:0000313" key="3">
    <source>
        <dbReference type="EMBL" id="RSU12159.1"/>
    </source>
</evidence>
<keyword evidence="4" id="KW-1185">Reference proteome</keyword>
<protein>
    <submittedName>
        <fullName evidence="3">Amidase</fullName>
    </submittedName>
</protein>
<dbReference type="InterPro" id="IPR020556">
    <property type="entry name" value="Amidase_CS"/>
</dbReference>
<sequence length="480" mass="51858">MEDATYFAELIKQRKITPSELIESFYNKARVYGELNAFTSLNLSEALAAADRLTSYDKPFSGVPIPLKNLGQNKRGWPATAGSKLLKDAAASQTDYFVQALERAGFIPFGQTNAPEFGFKNISDSRLYGVVRNPWDTACHAGGSSGGAAAAVAAGIIPLAAASDGGGSIRIPASFCGLVGLKPSRGNVVTGPGGYRGWQGASIDFVLGVSIRDAEKMLSLLRPTHQISPYGKPLPTVDSHKKHLKIAVCTESPVGSPVSESAKTAVKQAADFLASLGHDVDVIAYPVNGDALIRSYYTMNGGETASMMAGIEQALGRSVRLTDVEPMTWTIYQYGRRLSAAEYSRTFGCWDEAAAVMEQLFTTYDLFLSPTTADTAPKMTTDLQSDTLRQEMQTAEMRDKTELAELVYAMFEKSLQITPYTQLANLTGQPALSLPTYVTDTGMPLGVQLMSAKGNDQLLLEVGRHFEIHQKFKLPAVYRT</sequence>
<feature type="domain" description="Amidase" evidence="2">
    <location>
        <begin position="20"/>
        <end position="460"/>
    </location>
</feature>
<organism evidence="3 4">
    <name type="scientific">Vagococcus acidifermentans</name>
    <dbReference type="NCBI Taxonomy" id="564710"/>
    <lineage>
        <taxon>Bacteria</taxon>
        <taxon>Bacillati</taxon>
        <taxon>Bacillota</taxon>
        <taxon>Bacilli</taxon>
        <taxon>Lactobacillales</taxon>
        <taxon>Enterococcaceae</taxon>
        <taxon>Vagococcus</taxon>
    </lineage>
</organism>
<proteinExistence type="inferred from homology"/>
<dbReference type="PROSITE" id="PS00571">
    <property type="entry name" value="AMIDASES"/>
    <property type="match status" value="1"/>
</dbReference>
<dbReference type="RefSeq" id="WP_126813608.1">
    <property type="nucleotide sequence ID" value="NZ_NGKC01000006.1"/>
</dbReference>
<evidence type="ECO:0000256" key="1">
    <source>
        <dbReference type="ARBA" id="ARBA00009199"/>
    </source>
</evidence>
<dbReference type="Pfam" id="PF01425">
    <property type="entry name" value="Amidase"/>
    <property type="match status" value="1"/>
</dbReference>
<dbReference type="OrthoDB" id="9811471at2"/>
<dbReference type="Gene3D" id="3.90.1300.10">
    <property type="entry name" value="Amidase signature (AS) domain"/>
    <property type="match status" value="1"/>
</dbReference>